<feature type="domain" description="XLF-like coiled-coil region" evidence="10">
    <location>
        <begin position="115"/>
        <end position="163"/>
    </location>
</feature>
<dbReference type="PANTHER" id="PTHR32235:SF1">
    <property type="entry name" value="NON-HOMOLOGOUS END-JOINING FACTOR 1"/>
    <property type="match status" value="1"/>
</dbReference>
<feature type="region of interest" description="Disordered" evidence="8">
    <location>
        <begin position="218"/>
        <end position="294"/>
    </location>
</feature>
<organism evidence="11">
    <name type="scientific">Callorhinchus milii</name>
    <name type="common">Ghost shark</name>
    <dbReference type="NCBI Taxonomy" id="7868"/>
    <lineage>
        <taxon>Eukaryota</taxon>
        <taxon>Metazoa</taxon>
        <taxon>Chordata</taxon>
        <taxon>Craniata</taxon>
        <taxon>Vertebrata</taxon>
        <taxon>Chondrichthyes</taxon>
        <taxon>Holocephali</taxon>
        <taxon>Chimaeriformes</taxon>
        <taxon>Callorhinchidae</taxon>
        <taxon>Callorhinchus</taxon>
    </lineage>
</organism>
<dbReference type="GO" id="GO:0045027">
    <property type="term" value="F:DNA end binding"/>
    <property type="evidence" value="ECO:0007669"/>
    <property type="project" value="TreeGrafter"/>
</dbReference>
<feature type="domain" description="XLF-like N-terminal" evidence="9">
    <location>
        <begin position="1"/>
        <end position="112"/>
    </location>
</feature>
<dbReference type="InterPro" id="IPR053829">
    <property type="entry name" value="XLF-like_CC"/>
</dbReference>
<dbReference type="EMBL" id="JW875158">
    <property type="protein sequence ID" value="AFP07675.1"/>
    <property type="molecule type" value="mRNA"/>
</dbReference>
<dbReference type="Gene3D" id="1.10.287.450">
    <property type="entry name" value="Helix hairpin bin"/>
    <property type="match status" value="1"/>
</dbReference>
<protein>
    <recommendedName>
        <fullName evidence="7">Non-homologous end-joining factor 1</fullName>
    </recommendedName>
</protein>
<dbReference type="FunFam" id="1.10.287.450:FF:000003">
    <property type="entry name" value="Non-homologous end-joining factor 1"/>
    <property type="match status" value="1"/>
</dbReference>
<dbReference type="AlphaFoldDB" id="V9L6I4"/>
<evidence type="ECO:0000256" key="4">
    <source>
        <dbReference type="ARBA" id="ARBA00023204"/>
    </source>
</evidence>
<evidence type="ECO:0000256" key="1">
    <source>
        <dbReference type="ARBA" id="ARBA00004123"/>
    </source>
</evidence>
<dbReference type="PANTHER" id="PTHR32235">
    <property type="entry name" value="NON-HOMOLOGOUS END-JOINING FACTOR 1"/>
    <property type="match status" value="1"/>
</dbReference>
<dbReference type="Pfam" id="PF09302">
    <property type="entry name" value="XLF"/>
    <property type="match status" value="1"/>
</dbReference>
<dbReference type="Pfam" id="PF21928">
    <property type="entry name" value="XLF_CC"/>
    <property type="match status" value="1"/>
</dbReference>
<name>V9L6I4_CALMI</name>
<evidence type="ECO:0000256" key="6">
    <source>
        <dbReference type="ARBA" id="ARBA00025747"/>
    </source>
</evidence>
<keyword evidence="3" id="KW-0238">DNA-binding</keyword>
<dbReference type="InterPro" id="IPR052287">
    <property type="entry name" value="NHEJ_factor"/>
</dbReference>
<keyword evidence="2" id="KW-0227">DNA damage</keyword>
<evidence type="ECO:0000256" key="5">
    <source>
        <dbReference type="ARBA" id="ARBA00023242"/>
    </source>
</evidence>
<proteinExistence type="evidence at transcript level"/>
<evidence type="ECO:0000259" key="9">
    <source>
        <dbReference type="Pfam" id="PF09302"/>
    </source>
</evidence>
<comment type="similarity">
    <text evidence="6">Belongs to the XRCC4-XLF family. XLF subfamily.</text>
</comment>
<dbReference type="GO" id="GO:0032807">
    <property type="term" value="C:DNA ligase IV complex"/>
    <property type="evidence" value="ECO:0007669"/>
    <property type="project" value="TreeGrafter"/>
</dbReference>
<keyword evidence="4" id="KW-0234">DNA repair</keyword>
<evidence type="ECO:0000259" key="10">
    <source>
        <dbReference type="Pfam" id="PF21928"/>
    </source>
</evidence>
<evidence type="ECO:0000256" key="8">
    <source>
        <dbReference type="SAM" id="MobiDB-lite"/>
    </source>
</evidence>
<comment type="subcellular location">
    <subcellularLocation>
        <location evidence="1">Nucleus</location>
    </subcellularLocation>
</comment>
<evidence type="ECO:0000313" key="11">
    <source>
        <dbReference type="EMBL" id="AFP07675.1"/>
    </source>
</evidence>
<evidence type="ECO:0000256" key="3">
    <source>
        <dbReference type="ARBA" id="ARBA00023125"/>
    </source>
</evidence>
<dbReference type="GO" id="GO:0006303">
    <property type="term" value="P:double-strand break repair via nonhomologous end joining"/>
    <property type="evidence" value="ECO:0007669"/>
    <property type="project" value="TreeGrafter"/>
</dbReference>
<sequence length="294" mass="32874">WVSVCVGDAAFLLKACFREASYTLMLSDLDSVWWEEMTSDNIRQRSQELNKRLKAPVPAFFRHLRDVMEPMLSGTGRERLSGFTSRRLHNQLHIQVRSELSGVPFYWAFHCSEAPISMVTRHMVCPLLGMVQALQRQSRDLVLLIARKDAEILDYRENGAALTRDRLETEIFDEGKFKERFLAEGLPEPVTVEDAGVFSSELQQLYTAVTATEANQRAALGNTGDGKTGHSELRGQLPAETREETEPVTSTPGENSEIKPKTPSKRPASGAGVSPRTESPVAKQRKRKGRGIFG</sequence>
<feature type="compositionally biased region" description="Basic residues" evidence="8">
    <location>
        <begin position="283"/>
        <end position="294"/>
    </location>
</feature>
<dbReference type="InterPro" id="IPR015381">
    <property type="entry name" value="XLF-like_N"/>
</dbReference>
<accession>V9L6I4</accession>
<dbReference type="FunFam" id="2.170.210.10:FF:000001">
    <property type="entry name" value="Non-homologous end-joining factor 1"/>
    <property type="match status" value="1"/>
</dbReference>
<dbReference type="CDD" id="cd22285">
    <property type="entry name" value="HD_XLF_N"/>
    <property type="match status" value="1"/>
</dbReference>
<evidence type="ECO:0000256" key="2">
    <source>
        <dbReference type="ARBA" id="ARBA00022763"/>
    </source>
</evidence>
<keyword evidence="5" id="KW-0539">Nucleus</keyword>
<dbReference type="InterPro" id="IPR038051">
    <property type="entry name" value="XRCC4-like_N_sf"/>
</dbReference>
<dbReference type="Gene3D" id="2.170.210.10">
    <property type="entry name" value="DNA double-strand break repair and VJ recombination XRCC4, N-terminal"/>
    <property type="match status" value="1"/>
</dbReference>
<evidence type="ECO:0000256" key="7">
    <source>
        <dbReference type="ARBA" id="ARBA00044529"/>
    </source>
</evidence>
<feature type="non-terminal residue" evidence="11">
    <location>
        <position position="1"/>
    </location>
</feature>
<reference evidence="11" key="1">
    <citation type="journal article" date="2014" name="Nature">
        <title>Elephant shark genome provides unique insights into gnathostome evolution.</title>
        <authorList>
            <consortium name="International Elephant Shark Genome Sequencing Consortium"/>
            <person name="Venkatesh B."/>
            <person name="Lee A.P."/>
            <person name="Ravi V."/>
            <person name="Maurya A.K."/>
            <person name="Lian M.M."/>
            <person name="Swann J.B."/>
            <person name="Ohta Y."/>
            <person name="Flajnik M.F."/>
            <person name="Sutoh Y."/>
            <person name="Kasahara M."/>
            <person name="Hoon S."/>
            <person name="Gangu V."/>
            <person name="Roy S.W."/>
            <person name="Irimia M."/>
            <person name="Korzh V."/>
            <person name="Kondrychyn I."/>
            <person name="Lim Z.W."/>
            <person name="Tay B.H."/>
            <person name="Tohari S."/>
            <person name="Kong K.W."/>
            <person name="Ho S."/>
            <person name="Lorente-Galdos B."/>
            <person name="Quilez J."/>
            <person name="Marques-Bonet T."/>
            <person name="Raney B.J."/>
            <person name="Ingham P.W."/>
            <person name="Tay A."/>
            <person name="Hillier L.W."/>
            <person name="Minx P."/>
            <person name="Boehm T."/>
            <person name="Wilson R.K."/>
            <person name="Brenner S."/>
            <person name="Warren W.C."/>
        </authorList>
    </citation>
    <scope>NUCLEOTIDE SEQUENCE</scope>
    <source>
        <tissue evidence="11">Ovary</tissue>
    </source>
</reference>